<protein>
    <submittedName>
        <fullName evidence="1">Uncharacterized protein</fullName>
    </submittedName>
</protein>
<keyword evidence="2" id="KW-1185">Reference proteome</keyword>
<reference evidence="1" key="1">
    <citation type="submission" date="2021-01" db="EMBL/GenBank/DDBJ databases">
        <title>Whole genome shotgun sequence of Virgisporangium aurantiacum NBRC 16421.</title>
        <authorList>
            <person name="Komaki H."/>
            <person name="Tamura T."/>
        </authorList>
    </citation>
    <scope>NUCLEOTIDE SEQUENCE</scope>
    <source>
        <strain evidence="1">NBRC 16421</strain>
    </source>
</reference>
<proteinExistence type="predicted"/>
<evidence type="ECO:0000313" key="1">
    <source>
        <dbReference type="EMBL" id="GIJ63756.1"/>
    </source>
</evidence>
<sequence>MPMIDVARWLWQEADPGSWTPDDLEAMCTARGWRIEGEQVSTGLPTGDGVLHTAPGNDTYIALSVPLSGPHPDAATASAEFRRAGKELRDEFGESTAAGHYILFDGRYEPHSPWGGPFRQWRGPDRLLDLRFEDRSVTIALQPREIVERHRVEAVRSTTPHTVHGFHLLHRDGYLDGLNMPGGWLVDDWEILREQFARLLTAMPTTTAALGTTVSFRFFPTVSVGKTAWVDILSRDRLCVYGTLDLVADPASLGWQPTSEPPDDVFGWRPFQLGRYPEWIAPHDADGTVLADLIVNSVLAAGVTDANDSSVEFLWEPPRHYPRMYGLSVME</sequence>
<gene>
    <name evidence="1" type="ORF">Vau01_112720</name>
</gene>
<evidence type="ECO:0000313" key="2">
    <source>
        <dbReference type="Proteomes" id="UP000612585"/>
    </source>
</evidence>
<comment type="caution">
    <text evidence="1">The sequence shown here is derived from an EMBL/GenBank/DDBJ whole genome shotgun (WGS) entry which is preliminary data.</text>
</comment>
<dbReference type="EMBL" id="BOPG01000102">
    <property type="protein sequence ID" value="GIJ63756.1"/>
    <property type="molecule type" value="Genomic_DNA"/>
</dbReference>
<accession>A0A8J3ZLM0</accession>
<name>A0A8J3ZLM0_9ACTN</name>
<organism evidence="1 2">
    <name type="scientific">Virgisporangium aurantiacum</name>
    <dbReference type="NCBI Taxonomy" id="175570"/>
    <lineage>
        <taxon>Bacteria</taxon>
        <taxon>Bacillati</taxon>
        <taxon>Actinomycetota</taxon>
        <taxon>Actinomycetes</taxon>
        <taxon>Micromonosporales</taxon>
        <taxon>Micromonosporaceae</taxon>
        <taxon>Virgisporangium</taxon>
    </lineage>
</organism>
<dbReference type="Proteomes" id="UP000612585">
    <property type="component" value="Unassembled WGS sequence"/>
</dbReference>
<dbReference type="AlphaFoldDB" id="A0A8J3ZLM0"/>